<feature type="binding site" evidence="9">
    <location>
        <position position="244"/>
    </location>
    <ligand>
        <name>4-amino-2-methyl-5-(diphosphooxymethyl)pyrimidine</name>
        <dbReference type="ChEBI" id="CHEBI:57841"/>
    </ligand>
</feature>
<comment type="similarity">
    <text evidence="9 10">Belongs to the thiamine-phosphate synthase family.</text>
</comment>
<keyword evidence="2 9" id="KW-0808">Transferase</keyword>
<feature type="binding site" evidence="9">
    <location>
        <begin position="309"/>
        <end position="311"/>
    </location>
    <ligand>
        <name>2-[(2R,5Z)-2-carboxy-4-methylthiazol-5(2H)-ylidene]ethyl phosphate</name>
        <dbReference type="ChEBI" id="CHEBI:62899"/>
    </ligand>
</feature>
<dbReference type="RefSeq" id="WP_390196642.1">
    <property type="nucleotide sequence ID" value="NZ_JBHMEP010000011.1"/>
</dbReference>
<organism evidence="13 14">
    <name type="scientific">Vibrio olivae</name>
    <dbReference type="NCBI Taxonomy" id="1243002"/>
    <lineage>
        <taxon>Bacteria</taxon>
        <taxon>Pseudomonadati</taxon>
        <taxon>Pseudomonadota</taxon>
        <taxon>Gammaproteobacteria</taxon>
        <taxon>Vibrionales</taxon>
        <taxon>Vibrionaceae</taxon>
        <taxon>Vibrio</taxon>
    </lineage>
</organism>
<dbReference type="InterPro" id="IPR013785">
    <property type="entry name" value="Aldolase_TIM"/>
</dbReference>
<feature type="binding site" evidence="9">
    <location>
        <position position="348"/>
    </location>
    <ligand>
        <name>2-[(2R,5Z)-2-carboxy-4-methylthiazol-5(2H)-ylidene]ethyl phosphate</name>
        <dbReference type="ChEBI" id="CHEBI:62899"/>
    </ligand>
</feature>
<comment type="catalytic activity">
    <reaction evidence="8 9 10">
        <text>2-[(2R,5Z)-2-carboxy-4-methylthiazol-5(2H)-ylidene]ethyl phosphate + 4-amino-2-methyl-5-(diphosphooxymethyl)pyrimidine + 2 H(+) = thiamine phosphate + CO2 + diphosphate</text>
        <dbReference type="Rhea" id="RHEA:47844"/>
        <dbReference type="ChEBI" id="CHEBI:15378"/>
        <dbReference type="ChEBI" id="CHEBI:16526"/>
        <dbReference type="ChEBI" id="CHEBI:33019"/>
        <dbReference type="ChEBI" id="CHEBI:37575"/>
        <dbReference type="ChEBI" id="CHEBI:57841"/>
        <dbReference type="ChEBI" id="CHEBI:62899"/>
        <dbReference type="EC" id="2.5.1.3"/>
    </reaction>
</comment>
<dbReference type="Gene3D" id="3.20.20.70">
    <property type="entry name" value="Aldolase class I"/>
    <property type="match status" value="1"/>
</dbReference>
<evidence type="ECO:0000256" key="2">
    <source>
        <dbReference type="ARBA" id="ARBA00022679"/>
    </source>
</evidence>
<feature type="binding site" evidence="9">
    <location>
        <position position="245"/>
    </location>
    <ligand>
        <name>Mg(2+)</name>
        <dbReference type="ChEBI" id="CHEBI:18420"/>
    </ligand>
</feature>
<dbReference type="Pfam" id="PF02581">
    <property type="entry name" value="TMP-TENI"/>
    <property type="match status" value="1"/>
</dbReference>
<evidence type="ECO:0000313" key="13">
    <source>
        <dbReference type="EMBL" id="MFB9137294.1"/>
    </source>
</evidence>
<evidence type="ECO:0000256" key="5">
    <source>
        <dbReference type="ARBA" id="ARBA00022977"/>
    </source>
</evidence>
<dbReference type="Proteomes" id="UP001589645">
    <property type="component" value="Unassembled WGS sequence"/>
</dbReference>
<evidence type="ECO:0000313" key="14">
    <source>
        <dbReference type="Proteomes" id="UP001589645"/>
    </source>
</evidence>
<keyword evidence="4 9" id="KW-0460">Magnesium</keyword>
<comment type="caution">
    <text evidence="13">The sequence shown here is derived from an EMBL/GenBank/DDBJ whole genome shotgun (WGS) entry which is preliminary data.</text>
</comment>
<feature type="binding site" evidence="9">
    <location>
        <position position="283"/>
    </location>
    <ligand>
        <name>4-amino-2-methyl-5-(diphosphooxymethyl)pyrimidine</name>
        <dbReference type="ChEBI" id="CHEBI:57841"/>
    </ligand>
</feature>
<dbReference type="PANTHER" id="PTHR20857">
    <property type="entry name" value="THIAMINE-PHOSPHATE PYROPHOSPHORYLASE"/>
    <property type="match status" value="1"/>
</dbReference>
<evidence type="ECO:0000256" key="9">
    <source>
        <dbReference type="HAMAP-Rule" id="MF_00097"/>
    </source>
</evidence>
<protein>
    <recommendedName>
        <fullName evidence="9">Thiamine-phosphate synthase</fullName>
        <shortName evidence="9">TP synthase</shortName>
        <shortName evidence="9">TPS</shortName>
        <ecNumber evidence="9">2.5.1.3</ecNumber>
    </recommendedName>
    <alternativeName>
        <fullName evidence="9">Thiamine-phosphate pyrophosphorylase</fullName>
        <shortName evidence="9">TMP pyrophosphorylase</shortName>
        <shortName evidence="9">TMP-PPase</shortName>
    </alternativeName>
</protein>
<feature type="binding site" evidence="9">
    <location>
        <position position="264"/>
    </location>
    <ligand>
        <name>Mg(2+)</name>
        <dbReference type="ChEBI" id="CHEBI:18420"/>
    </ligand>
</feature>
<feature type="domain" description="Thiamine phosphate synthase/TenI" evidence="12">
    <location>
        <begin position="195"/>
        <end position="371"/>
    </location>
</feature>
<keyword evidence="3 9" id="KW-0479">Metal-binding</keyword>
<dbReference type="SUPFAM" id="SSF51391">
    <property type="entry name" value="Thiamin phosphate synthase"/>
    <property type="match status" value="1"/>
</dbReference>
<keyword evidence="14" id="KW-1185">Reference proteome</keyword>
<evidence type="ECO:0000256" key="10">
    <source>
        <dbReference type="RuleBase" id="RU003826"/>
    </source>
</evidence>
<evidence type="ECO:0000256" key="3">
    <source>
        <dbReference type="ARBA" id="ARBA00022723"/>
    </source>
</evidence>
<comment type="caution">
    <text evidence="9">Lacks conserved residue(s) required for the propagation of feature annotation.</text>
</comment>
<accession>A0ABV5HT55</accession>
<dbReference type="InterPro" id="IPR036206">
    <property type="entry name" value="ThiamineP_synth_sf"/>
</dbReference>
<name>A0ABV5HT55_9VIBR</name>
<gene>
    <name evidence="9 13" type="primary">thiE</name>
    <name evidence="13" type="ORF">ACFFUV_20225</name>
</gene>
<evidence type="ECO:0000256" key="6">
    <source>
        <dbReference type="ARBA" id="ARBA00047334"/>
    </source>
</evidence>
<dbReference type="InterPro" id="IPR022998">
    <property type="entry name" value="ThiamineP_synth_TenI"/>
</dbReference>
<dbReference type="HAMAP" id="MF_00097">
    <property type="entry name" value="TMP_synthase"/>
    <property type="match status" value="1"/>
</dbReference>
<evidence type="ECO:0000256" key="7">
    <source>
        <dbReference type="ARBA" id="ARBA00047851"/>
    </source>
</evidence>
<comment type="function">
    <text evidence="9">Condenses 4-methyl-5-(beta-hydroxyethyl)thiazole monophosphate (THZ-P) and 2-methyl-4-amino-5-hydroxymethyl pyrimidine pyrophosphate (HMP-PP) to form thiamine monophosphate (TMP).</text>
</comment>
<keyword evidence="5 9" id="KW-0784">Thiamine biosynthesis</keyword>
<dbReference type="InterPro" id="IPR034291">
    <property type="entry name" value="TMP_synthase"/>
</dbReference>
<dbReference type="GO" id="GO:0004789">
    <property type="term" value="F:thiamine-phosphate diphosphorylase activity"/>
    <property type="evidence" value="ECO:0007669"/>
    <property type="project" value="UniProtKB-EC"/>
</dbReference>
<proteinExistence type="inferred from homology"/>
<dbReference type="EC" id="2.5.1.3" evidence="9"/>
<evidence type="ECO:0000256" key="1">
    <source>
        <dbReference type="ARBA" id="ARBA00005165"/>
    </source>
</evidence>
<evidence type="ECO:0000256" key="11">
    <source>
        <dbReference type="RuleBase" id="RU004253"/>
    </source>
</evidence>
<comment type="cofactor">
    <cofactor evidence="9">
        <name>Mg(2+)</name>
        <dbReference type="ChEBI" id="CHEBI:18420"/>
    </cofactor>
    <text evidence="9">Binds 1 Mg(2+) ion per subunit.</text>
</comment>
<feature type="binding site" evidence="9">
    <location>
        <begin position="212"/>
        <end position="216"/>
    </location>
    <ligand>
        <name>4-amino-2-methyl-5-(diphosphooxymethyl)pyrimidine</name>
        <dbReference type="ChEBI" id="CHEBI:57841"/>
    </ligand>
</feature>
<evidence type="ECO:0000256" key="4">
    <source>
        <dbReference type="ARBA" id="ARBA00022842"/>
    </source>
</evidence>
<feature type="binding site" evidence="9">
    <location>
        <position position="312"/>
    </location>
    <ligand>
        <name>4-amino-2-methyl-5-(diphosphooxymethyl)pyrimidine</name>
        <dbReference type="ChEBI" id="CHEBI:57841"/>
    </ligand>
</feature>
<comment type="pathway">
    <text evidence="1 9 11">Cofactor biosynthesis; thiamine diphosphate biosynthesis; thiamine phosphate from 4-amino-2-methyl-5-diphosphomethylpyrimidine and 4-methyl-5-(2-phosphoethyl)-thiazole: step 1/1.</text>
</comment>
<comment type="catalytic activity">
    <reaction evidence="7 9 10">
        <text>2-(2-carboxy-4-methylthiazol-5-yl)ethyl phosphate + 4-amino-2-methyl-5-(diphosphooxymethyl)pyrimidine + 2 H(+) = thiamine phosphate + CO2 + diphosphate</text>
        <dbReference type="Rhea" id="RHEA:47848"/>
        <dbReference type="ChEBI" id="CHEBI:15378"/>
        <dbReference type="ChEBI" id="CHEBI:16526"/>
        <dbReference type="ChEBI" id="CHEBI:33019"/>
        <dbReference type="ChEBI" id="CHEBI:37575"/>
        <dbReference type="ChEBI" id="CHEBI:57841"/>
        <dbReference type="ChEBI" id="CHEBI:62890"/>
        <dbReference type="EC" id="2.5.1.3"/>
    </reaction>
</comment>
<dbReference type="PANTHER" id="PTHR20857:SF15">
    <property type="entry name" value="THIAMINE-PHOSPHATE SYNTHASE"/>
    <property type="match status" value="1"/>
</dbReference>
<sequence>MNILIPYECIELTATIQRHLLFAERHGFAIDDVVIGVSRSGYFELTSQDQCTQTLTTDCTSSPPLDGANLAIYYQSLSTESVDDTQTAWVGCYQERKYYDIFNVDGLQAKIESDTPIANYRAHFCWVLSLLALDFPLQDALIIARMMDNVSRETWPSQYALFPHVLISERHSSLNQRLSFSPVDANLMAIYPVVDSCSWVEKCLASGIKTIQLRIKNPNQHDLERQIMESIELGKRYRAQVFINDYWQLAIKHQAYGIHLGQEDLVNADLKQIAENGIRLGVSTHGYFELLNALQLSPSYIALGHIFPTTTKQMPSKPQGILRLQFYQQLVQSFGHLEKSIPTVAIGGIDLSNIKQVWKTRVDSVAVVRAITQADDPRKAIEQLHITANPMAIKSRGALC</sequence>
<dbReference type="NCBIfam" id="TIGR00693">
    <property type="entry name" value="thiE"/>
    <property type="match status" value="1"/>
</dbReference>
<dbReference type="EMBL" id="JBHMEP010000011">
    <property type="protein sequence ID" value="MFB9137294.1"/>
    <property type="molecule type" value="Genomic_DNA"/>
</dbReference>
<evidence type="ECO:0000259" key="12">
    <source>
        <dbReference type="Pfam" id="PF02581"/>
    </source>
</evidence>
<evidence type="ECO:0000256" key="8">
    <source>
        <dbReference type="ARBA" id="ARBA00047883"/>
    </source>
</evidence>
<dbReference type="NCBIfam" id="NF002904">
    <property type="entry name" value="PRK03512.1"/>
    <property type="match status" value="1"/>
</dbReference>
<reference evidence="13 14" key="1">
    <citation type="submission" date="2024-09" db="EMBL/GenBank/DDBJ databases">
        <authorList>
            <person name="Sun Q."/>
            <person name="Mori K."/>
        </authorList>
    </citation>
    <scope>NUCLEOTIDE SEQUENCE [LARGE SCALE GENOMIC DNA]</scope>
    <source>
        <strain evidence="13 14">CECT 8064</strain>
    </source>
</reference>
<comment type="catalytic activity">
    <reaction evidence="6 9 10">
        <text>4-methyl-5-(2-phosphooxyethyl)-thiazole + 4-amino-2-methyl-5-(diphosphooxymethyl)pyrimidine + H(+) = thiamine phosphate + diphosphate</text>
        <dbReference type="Rhea" id="RHEA:22328"/>
        <dbReference type="ChEBI" id="CHEBI:15378"/>
        <dbReference type="ChEBI" id="CHEBI:33019"/>
        <dbReference type="ChEBI" id="CHEBI:37575"/>
        <dbReference type="ChEBI" id="CHEBI:57841"/>
        <dbReference type="ChEBI" id="CHEBI:58296"/>
        <dbReference type="EC" id="2.5.1.3"/>
    </reaction>
</comment>
<dbReference type="CDD" id="cd00564">
    <property type="entry name" value="TMP_TenI"/>
    <property type="match status" value="1"/>
</dbReference>